<keyword evidence="1" id="KW-0175">Coiled coil</keyword>
<comment type="caution">
    <text evidence="3">The sequence shown here is derived from an EMBL/GenBank/DDBJ whole genome shotgun (WGS) entry which is preliminary data.</text>
</comment>
<keyword evidence="4" id="KW-1185">Reference proteome</keyword>
<feature type="chain" id="PRO_5047527109" evidence="2">
    <location>
        <begin position="31"/>
        <end position="325"/>
    </location>
</feature>
<accession>A0ABS5RKM2</accession>
<reference evidence="3 4" key="1">
    <citation type="submission" date="2021-05" db="EMBL/GenBank/DDBJ databases">
        <title>Mycobacterium acidophilum sp. nov., an extremely acid-tolerant member of the genus Mycobacterium.</title>
        <authorList>
            <person name="Xia J."/>
        </authorList>
    </citation>
    <scope>NUCLEOTIDE SEQUENCE [LARGE SCALE GENOMIC DNA]</scope>
    <source>
        <strain evidence="3 4">M1</strain>
    </source>
</reference>
<dbReference type="NCBIfam" id="NF033942">
    <property type="entry name" value="GjpA"/>
    <property type="match status" value="1"/>
</dbReference>
<evidence type="ECO:0000313" key="4">
    <source>
        <dbReference type="Proteomes" id="UP001519535"/>
    </source>
</evidence>
<evidence type="ECO:0000256" key="2">
    <source>
        <dbReference type="SAM" id="SignalP"/>
    </source>
</evidence>
<feature type="coiled-coil region" evidence="1">
    <location>
        <begin position="62"/>
        <end position="89"/>
    </location>
</feature>
<organism evidence="3 4">
    <name type="scientific">Mycolicibacter acidiphilus</name>
    <dbReference type="NCBI Taxonomy" id="2835306"/>
    <lineage>
        <taxon>Bacteria</taxon>
        <taxon>Bacillati</taxon>
        <taxon>Actinomycetota</taxon>
        <taxon>Actinomycetes</taxon>
        <taxon>Mycobacteriales</taxon>
        <taxon>Mycobacteriaceae</taxon>
        <taxon>Mycolicibacter</taxon>
    </lineage>
</organism>
<feature type="signal peptide" evidence="2">
    <location>
        <begin position="1"/>
        <end position="30"/>
    </location>
</feature>
<dbReference type="EMBL" id="JAHCLR010000019">
    <property type="protein sequence ID" value="MBS9534144.1"/>
    <property type="molecule type" value="Genomic_DNA"/>
</dbReference>
<sequence>MQHVLRPYVTAGVALMGAGMIAITPMAASAADLHVMPEIGLTAGSALDLGDLNFTQAWTDVIDTAKGNLDTVQAALKDAQTALSEAMAAKPDVDGKELLEAVTFLGGDQKNFLNPLTEWSLDNNHTLMYWGLTGQMPEGQFPEVPDYVQQVVNFVSSPASGLIMGQLGPSIAPLVALVNSFQDVSDHLSGTDADPTAALQALINIPANMLGGFLNGATLDLDALVPLIKDAGLPFPEGMSIEHLSLGFGGLLSLGAGHGDAEIGGSIFNSLGLNINGVPVLGTLDLPANGLGPFAALAGLGQVLAEVLNGTVPTPEVPDALDLAI</sequence>
<evidence type="ECO:0000256" key="1">
    <source>
        <dbReference type="SAM" id="Coils"/>
    </source>
</evidence>
<name>A0ABS5RKM2_9MYCO</name>
<evidence type="ECO:0000313" key="3">
    <source>
        <dbReference type="EMBL" id="MBS9534144.1"/>
    </source>
</evidence>
<protein>
    <submittedName>
        <fullName evidence="3">Outer membrane porin GjpA</fullName>
    </submittedName>
</protein>
<proteinExistence type="predicted"/>
<dbReference type="Proteomes" id="UP001519535">
    <property type="component" value="Unassembled WGS sequence"/>
</dbReference>
<keyword evidence="2" id="KW-0732">Signal</keyword>
<gene>
    <name evidence="3" type="primary">gjpA</name>
    <name evidence="3" type="ORF">KIH27_11160</name>
</gene>
<dbReference type="InterPro" id="IPR049934">
    <property type="entry name" value="GjpA-like"/>
</dbReference>
<dbReference type="RefSeq" id="WP_214093016.1">
    <property type="nucleotide sequence ID" value="NZ_JAHCLR010000019.1"/>
</dbReference>